<dbReference type="AlphaFoldDB" id="A0AAD2V2M2"/>
<organism evidence="8 9">
    <name type="scientific">Yersinia enterocolitica</name>
    <dbReference type="NCBI Taxonomy" id="630"/>
    <lineage>
        <taxon>Bacteria</taxon>
        <taxon>Pseudomonadati</taxon>
        <taxon>Pseudomonadota</taxon>
        <taxon>Gammaproteobacteria</taxon>
        <taxon>Enterobacterales</taxon>
        <taxon>Yersiniaceae</taxon>
        <taxon>Yersinia</taxon>
    </lineage>
</organism>
<protein>
    <submittedName>
        <fullName evidence="8">GtrA family protein</fullName>
    </submittedName>
</protein>
<evidence type="ECO:0000256" key="1">
    <source>
        <dbReference type="ARBA" id="ARBA00004141"/>
    </source>
</evidence>
<dbReference type="Pfam" id="PF04138">
    <property type="entry name" value="GtrA_DPMS_TM"/>
    <property type="match status" value="1"/>
</dbReference>
<keyword evidence="3 6" id="KW-0812">Transmembrane</keyword>
<dbReference type="RefSeq" id="WP_072088450.1">
    <property type="nucleotide sequence ID" value="NZ_CHYV01000003.1"/>
</dbReference>
<dbReference type="PANTHER" id="PTHR38459">
    <property type="entry name" value="PROPHAGE BACTOPRENOL-LINKED GLUCOSE TRANSLOCASE HOMOLOG"/>
    <property type="match status" value="1"/>
</dbReference>
<sequence length="129" mass="14961">MRERYGFPLVKYLFVGVFNTIFYMAILYSLLKYTLYPEFISVAIAFLICMFFQYSANRIFTFRSKQSISIEIPKYICSAIINYLIGVVVVVLTRNVFELSDLLCSVISSVILALSGFVISLLWVYRRVD</sequence>
<proteinExistence type="inferred from homology"/>
<name>A0AAD2V2M2_YEREN</name>
<evidence type="ECO:0000256" key="5">
    <source>
        <dbReference type="ARBA" id="ARBA00023136"/>
    </source>
</evidence>
<feature type="domain" description="GtrA/DPMS transmembrane" evidence="7">
    <location>
        <begin position="11"/>
        <end position="124"/>
    </location>
</feature>
<feature type="transmembrane region" description="Helical" evidence="6">
    <location>
        <begin position="36"/>
        <end position="54"/>
    </location>
</feature>
<evidence type="ECO:0000256" key="2">
    <source>
        <dbReference type="ARBA" id="ARBA00009399"/>
    </source>
</evidence>
<evidence type="ECO:0000256" key="4">
    <source>
        <dbReference type="ARBA" id="ARBA00022989"/>
    </source>
</evidence>
<dbReference type="PANTHER" id="PTHR38459:SF1">
    <property type="entry name" value="PROPHAGE BACTOPRENOL-LINKED GLUCOSE TRANSLOCASE HOMOLOG"/>
    <property type="match status" value="1"/>
</dbReference>
<dbReference type="InterPro" id="IPR007267">
    <property type="entry name" value="GtrA_DPMS_TM"/>
</dbReference>
<comment type="subcellular location">
    <subcellularLocation>
        <location evidence="1">Membrane</location>
        <topology evidence="1">Multi-pass membrane protein</topology>
    </subcellularLocation>
</comment>
<evidence type="ECO:0000313" key="8">
    <source>
        <dbReference type="EMBL" id="ELI8104218.1"/>
    </source>
</evidence>
<comment type="caution">
    <text evidence="8">The sequence shown here is derived from an EMBL/GenBank/DDBJ whole genome shotgun (WGS) entry which is preliminary data.</text>
</comment>
<evidence type="ECO:0000256" key="6">
    <source>
        <dbReference type="SAM" id="Phobius"/>
    </source>
</evidence>
<evidence type="ECO:0000256" key="3">
    <source>
        <dbReference type="ARBA" id="ARBA00022692"/>
    </source>
</evidence>
<keyword evidence="5 6" id="KW-0472">Membrane</keyword>
<keyword evidence="4 6" id="KW-1133">Transmembrane helix</keyword>
<dbReference type="GO" id="GO:0005886">
    <property type="term" value="C:plasma membrane"/>
    <property type="evidence" value="ECO:0007669"/>
    <property type="project" value="TreeGrafter"/>
</dbReference>
<dbReference type="Proteomes" id="UP001182355">
    <property type="component" value="Unassembled WGS sequence"/>
</dbReference>
<feature type="transmembrane region" description="Helical" evidence="6">
    <location>
        <begin position="12"/>
        <end position="30"/>
    </location>
</feature>
<evidence type="ECO:0000259" key="7">
    <source>
        <dbReference type="Pfam" id="PF04138"/>
    </source>
</evidence>
<gene>
    <name evidence="8" type="ORF">RSF11_003976</name>
</gene>
<reference evidence="8" key="1">
    <citation type="submission" date="2023-02" db="EMBL/GenBank/DDBJ databases">
        <authorList>
            <person name="Ashton P.M."/>
            <person name="Dallman T."/>
            <person name="Nair S."/>
            <person name="De Pinna E."/>
            <person name="Peters T."/>
            <person name="Grant K."/>
        </authorList>
    </citation>
    <scope>NUCLEOTIDE SEQUENCE</scope>
    <source>
        <strain evidence="8">01103883</strain>
    </source>
</reference>
<comment type="similarity">
    <text evidence="2">Belongs to the GtrA family.</text>
</comment>
<dbReference type="InterPro" id="IPR051401">
    <property type="entry name" value="GtrA_CellWall_Glycosyl"/>
</dbReference>
<feature type="transmembrane region" description="Helical" evidence="6">
    <location>
        <begin position="105"/>
        <end position="125"/>
    </location>
</feature>
<dbReference type="EMBL" id="ABNAVX010000032">
    <property type="protein sequence ID" value="ELI8104218.1"/>
    <property type="molecule type" value="Genomic_DNA"/>
</dbReference>
<accession>A0AAD2V2M2</accession>
<evidence type="ECO:0000313" key="9">
    <source>
        <dbReference type="Proteomes" id="UP001182355"/>
    </source>
</evidence>
<dbReference type="GO" id="GO:0000271">
    <property type="term" value="P:polysaccharide biosynthetic process"/>
    <property type="evidence" value="ECO:0007669"/>
    <property type="project" value="InterPro"/>
</dbReference>
<feature type="transmembrane region" description="Helical" evidence="6">
    <location>
        <begin position="75"/>
        <end position="93"/>
    </location>
</feature>